<dbReference type="STRING" id="650850.SAMN04488129_11393"/>
<dbReference type="SUPFAM" id="SSF56219">
    <property type="entry name" value="DNase I-like"/>
    <property type="match status" value="1"/>
</dbReference>
<dbReference type="GO" id="GO:0006308">
    <property type="term" value="P:DNA catabolic process"/>
    <property type="evidence" value="ECO:0007669"/>
    <property type="project" value="InterPro"/>
</dbReference>
<evidence type="ECO:0000256" key="2">
    <source>
        <dbReference type="ARBA" id="ARBA00022801"/>
    </source>
</evidence>
<feature type="domain" description="Helix-hairpin-helix DNA-binding motif class 1" evidence="3">
    <location>
        <begin position="300"/>
        <end position="319"/>
    </location>
</feature>
<evidence type="ECO:0000256" key="1">
    <source>
        <dbReference type="ARBA" id="ARBA00022722"/>
    </source>
</evidence>
<evidence type="ECO:0000259" key="3">
    <source>
        <dbReference type="SMART" id="SM00278"/>
    </source>
</evidence>
<dbReference type="InterPro" id="IPR036691">
    <property type="entry name" value="Endo/exonu/phosph_ase_sf"/>
</dbReference>
<dbReference type="GO" id="GO:0016787">
    <property type="term" value="F:hydrolase activity"/>
    <property type="evidence" value="ECO:0007669"/>
    <property type="project" value="UniProtKB-KW"/>
</dbReference>
<dbReference type="PANTHER" id="PTHR11371:SF31">
    <property type="entry name" value="EXTRACELLULAR NUCLEASE"/>
    <property type="match status" value="1"/>
</dbReference>
<dbReference type="GO" id="GO:0006281">
    <property type="term" value="P:DNA repair"/>
    <property type="evidence" value="ECO:0007669"/>
    <property type="project" value="InterPro"/>
</dbReference>
<name>A0A1H7S1Y6_9GAMM</name>
<dbReference type="Pfam" id="PF12836">
    <property type="entry name" value="HHH_3"/>
    <property type="match status" value="1"/>
</dbReference>
<dbReference type="InterPro" id="IPR003583">
    <property type="entry name" value="Hlx-hairpin-Hlx_DNA-bd_motif"/>
</dbReference>
<dbReference type="SMART" id="SM00278">
    <property type="entry name" value="HhH1"/>
    <property type="match status" value="2"/>
</dbReference>
<dbReference type="Gene3D" id="1.10.150.320">
    <property type="entry name" value="Photosystem II 12 kDa extrinsic protein"/>
    <property type="match status" value="1"/>
</dbReference>
<evidence type="ECO:0000313" key="4">
    <source>
        <dbReference type="EMBL" id="SEL65814.1"/>
    </source>
</evidence>
<dbReference type="InterPro" id="IPR016202">
    <property type="entry name" value="DNase_I"/>
</dbReference>
<reference evidence="5" key="1">
    <citation type="submission" date="2016-10" db="EMBL/GenBank/DDBJ databases">
        <authorList>
            <person name="Varghese N."/>
            <person name="Submissions S."/>
        </authorList>
    </citation>
    <scope>NUCLEOTIDE SEQUENCE [LARGE SCALE GENOMIC DNA]</scope>
    <source>
        <strain evidence="5">CGMCC 1.9150</strain>
    </source>
</reference>
<dbReference type="AlphaFoldDB" id="A0A1H7S1Y6"/>
<dbReference type="GO" id="GO:0004536">
    <property type="term" value="F:DNA nuclease activity"/>
    <property type="evidence" value="ECO:0007669"/>
    <property type="project" value="InterPro"/>
</dbReference>
<evidence type="ECO:0000313" key="5">
    <source>
        <dbReference type="Proteomes" id="UP000198807"/>
    </source>
</evidence>
<sequence length="351" mass="38374">MLARGFLSLMVAIPGLVQADVLIGSWNIKHLGWNNDKAFGQVAHVANHFDLLAIQELMDTAALARLEREVEALSGEAWSSMASRDLGRSTYTEHYAFLWRESEVAYEDGAVVFLDSGDVFSREPYAARFRDVETDDLFTAATVHIVYGDSVGDRLPEIEALADYWQWLDEIAKGTPRLLMGDFNLAPDHDGWSALREFGVMPAITDGRSTLATTAGEYANLYDNLWYDADHLEPSDRGTLRFPQLLALDHQASRDRVSDHAPVYLGLHGARLARQHVDGEGAMASIASPYCIDLNAAAATRLEDLPHVGPARAEAIVEGRPWAAPGELTEVNGIGGGRLEEIRASGLLCGA</sequence>
<organism evidence="4 5">
    <name type="scientific">Halomonas daqiaonensis</name>
    <dbReference type="NCBI Taxonomy" id="650850"/>
    <lineage>
        <taxon>Bacteria</taxon>
        <taxon>Pseudomonadati</taxon>
        <taxon>Pseudomonadota</taxon>
        <taxon>Gammaproteobacteria</taxon>
        <taxon>Oceanospirillales</taxon>
        <taxon>Halomonadaceae</taxon>
        <taxon>Halomonas</taxon>
    </lineage>
</organism>
<dbReference type="PANTHER" id="PTHR11371">
    <property type="entry name" value="DEOXYRIBONUCLEASE"/>
    <property type="match status" value="1"/>
</dbReference>
<dbReference type="CDD" id="cd10283">
    <property type="entry name" value="MnuA_DNase1-like"/>
    <property type="match status" value="1"/>
</dbReference>
<gene>
    <name evidence="4" type="ORF">SAMN04488129_11393</name>
</gene>
<feature type="domain" description="Helix-hairpin-helix DNA-binding motif class 1" evidence="3">
    <location>
        <begin position="326"/>
        <end position="345"/>
    </location>
</feature>
<dbReference type="SMART" id="SM00476">
    <property type="entry name" value="DNaseIc"/>
    <property type="match status" value="1"/>
</dbReference>
<dbReference type="OrthoDB" id="1201035at2"/>
<keyword evidence="1" id="KW-0540">Nuclease</keyword>
<keyword evidence="5" id="KW-1185">Reference proteome</keyword>
<accession>A0A1H7S1Y6</accession>
<protein>
    <submittedName>
        <fullName evidence="4">Helix-hairpin-helix motif-containing protein</fullName>
    </submittedName>
</protein>
<dbReference type="RefSeq" id="WP_089713874.1">
    <property type="nucleotide sequence ID" value="NZ_FOBC01000013.1"/>
</dbReference>
<dbReference type="Gene3D" id="3.60.10.10">
    <property type="entry name" value="Endonuclease/exonuclease/phosphatase"/>
    <property type="match status" value="1"/>
</dbReference>
<dbReference type="SUPFAM" id="SSF81585">
    <property type="entry name" value="PsbU/PolX domain-like"/>
    <property type="match status" value="1"/>
</dbReference>
<dbReference type="Proteomes" id="UP000198807">
    <property type="component" value="Unassembled WGS sequence"/>
</dbReference>
<proteinExistence type="predicted"/>
<dbReference type="GO" id="GO:0003677">
    <property type="term" value="F:DNA binding"/>
    <property type="evidence" value="ECO:0007669"/>
    <property type="project" value="InterPro"/>
</dbReference>
<dbReference type="EMBL" id="FOBC01000013">
    <property type="protein sequence ID" value="SEL65814.1"/>
    <property type="molecule type" value="Genomic_DNA"/>
</dbReference>
<keyword evidence="2" id="KW-0378">Hydrolase</keyword>